<dbReference type="GO" id="GO:0042398">
    <property type="term" value="P:modified amino acid biosynthetic process"/>
    <property type="evidence" value="ECO:0007669"/>
    <property type="project" value="InterPro"/>
</dbReference>
<dbReference type="Gene3D" id="3.30.590.20">
    <property type="match status" value="1"/>
</dbReference>
<dbReference type="InterPro" id="IPR050141">
    <property type="entry name" value="GCL_type2/YbdK_subfam"/>
</dbReference>
<evidence type="ECO:0000256" key="2">
    <source>
        <dbReference type="ARBA" id="ARBA00022741"/>
    </source>
</evidence>
<accession>A0A6N7Z3I9</accession>
<protein>
    <recommendedName>
        <fullName evidence="5">Putative glutamate--cysteine ligase 2</fullName>
        <ecNumber evidence="5">6.3.2.2</ecNumber>
    </recommendedName>
    <alternativeName>
        <fullName evidence="5">Gamma-glutamylcysteine synthetase 2</fullName>
        <shortName evidence="5">GCS 2</shortName>
        <shortName evidence="5">Gamma-GCS 2</shortName>
    </alternativeName>
</protein>
<keyword evidence="1 5" id="KW-0436">Ligase</keyword>
<comment type="similarity">
    <text evidence="5">Belongs to the glutamate--cysteine ligase type 2 family. YbdK subfamily.</text>
</comment>
<organism evidence="6 7">
    <name type="scientific">Amycolatopsis pithecellobii</name>
    <dbReference type="NCBI Taxonomy" id="664692"/>
    <lineage>
        <taxon>Bacteria</taxon>
        <taxon>Bacillati</taxon>
        <taxon>Actinomycetota</taxon>
        <taxon>Actinomycetes</taxon>
        <taxon>Pseudonocardiales</taxon>
        <taxon>Pseudonocardiaceae</taxon>
        <taxon>Amycolatopsis</taxon>
    </lineage>
</organism>
<evidence type="ECO:0000313" key="6">
    <source>
        <dbReference type="EMBL" id="MTD53506.1"/>
    </source>
</evidence>
<dbReference type="EC" id="6.3.2.2" evidence="5"/>
<dbReference type="GO" id="GO:0005524">
    <property type="term" value="F:ATP binding"/>
    <property type="evidence" value="ECO:0007669"/>
    <property type="project" value="UniProtKB-KW"/>
</dbReference>
<dbReference type="Pfam" id="PF04107">
    <property type="entry name" value="GCS2"/>
    <property type="match status" value="1"/>
</dbReference>
<dbReference type="EMBL" id="WMBA01000006">
    <property type="protein sequence ID" value="MTD53506.1"/>
    <property type="molecule type" value="Genomic_DNA"/>
</dbReference>
<evidence type="ECO:0000256" key="3">
    <source>
        <dbReference type="ARBA" id="ARBA00022840"/>
    </source>
</evidence>
<comment type="caution">
    <text evidence="6">The sequence shown here is derived from an EMBL/GenBank/DDBJ whole genome shotgun (WGS) entry which is preliminary data.</text>
</comment>
<dbReference type="InterPro" id="IPR006336">
    <property type="entry name" value="GCS2"/>
</dbReference>
<dbReference type="NCBIfam" id="TIGR02050">
    <property type="entry name" value="gshA_cyan_rel"/>
    <property type="match status" value="1"/>
</dbReference>
<dbReference type="AlphaFoldDB" id="A0A6N7Z3I9"/>
<dbReference type="GO" id="GO:0004357">
    <property type="term" value="F:glutamate-cysteine ligase activity"/>
    <property type="evidence" value="ECO:0007669"/>
    <property type="project" value="UniProtKB-EC"/>
</dbReference>
<keyword evidence="3 5" id="KW-0067">ATP-binding</keyword>
<dbReference type="InterPro" id="IPR014746">
    <property type="entry name" value="Gln_synth/guanido_kin_cat_dom"/>
</dbReference>
<dbReference type="SUPFAM" id="SSF55931">
    <property type="entry name" value="Glutamine synthetase/guanido kinase"/>
    <property type="match status" value="1"/>
</dbReference>
<dbReference type="PANTHER" id="PTHR36510:SF1">
    <property type="entry name" value="GLUTAMATE--CYSTEINE LIGASE 2-RELATED"/>
    <property type="match status" value="1"/>
</dbReference>
<evidence type="ECO:0000256" key="4">
    <source>
        <dbReference type="ARBA" id="ARBA00048819"/>
    </source>
</evidence>
<evidence type="ECO:0000313" key="7">
    <source>
        <dbReference type="Proteomes" id="UP000440096"/>
    </source>
</evidence>
<gene>
    <name evidence="6" type="ORF">GKO32_05855</name>
</gene>
<reference evidence="6 7" key="1">
    <citation type="submission" date="2019-11" db="EMBL/GenBank/DDBJ databases">
        <title>Draft genome of Amycolatopsis RM579.</title>
        <authorList>
            <person name="Duangmal K."/>
            <person name="Mingma R."/>
        </authorList>
    </citation>
    <scope>NUCLEOTIDE SEQUENCE [LARGE SCALE GENOMIC DNA]</scope>
    <source>
        <strain evidence="6 7">RM579</strain>
    </source>
</reference>
<comment type="function">
    <text evidence="5">ATP-dependent carboxylate-amine ligase which exhibits weak glutamate--cysteine ligase activity.</text>
</comment>
<comment type="catalytic activity">
    <reaction evidence="4 5">
        <text>L-cysteine + L-glutamate + ATP = gamma-L-glutamyl-L-cysteine + ADP + phosphate + H(+)</text>
        <dbReference type="Rhea" id="RHEA:13285"/>
        <dbReference type="ChEBI" id="CHEBI:15378"/>
        <dbReference type="ChEBI" id="CHEBI:29985"/>
        <dbReference type="ChEBI" id="CHEBI:30616"/>
        <dbReference type="ChEBI" id="CHEBI:35235"/>
        <dbReference type="ChEBI" id="CHEBI:43474"/>
        <dbReference type="ChEBI" id="CHEBI:58173"/>
        <dbReference type="ChEBI" id="CHEBI:456216"/>
        <dbReference type="EC" id="6.3.2.2"/>
    </reaction>
</comment>
<proteinExistence type="inferred from homology"/>
<evidence type="ECO:0000256" key="1">
    <source>
        <dbReference type="ARBA" id="ARBA00022598"/>
    </source>
</evidence>
<dbReference type="HAMAP" id="MF_01609">
    <property type="entry name" value="Glu_cys_ligase_2"/>
    <property type="match status" value="1"/>
</dbReference>
<sequence length="385" mass="40482">MSRFPLRYGRFGDRRPGDEAAAPASGLTIGVEEEFLLLDPGTGATVSRASEVLDGLAPLPDGAALHRELRPTQVEAATGICTDAARLRAQVVRGRQILRDAAARHGTVIAASGTPLCSGPLPPRDNEGRFGRIDAGYRGLVADYEACGTHVHVGVPGKELAVQVLNRVRPWLPALLTLSVNSPFDRGRDTGYGSWRMVLQSRFPGAGVPPPFDGFAGYEAEVARLVDCGVLIDPAMSFWLARPSARLPTIEFRVADTALTVDEAVLQAVLSRALVRRALADIERGTALVPVSGQIAAAAVWAAARDGIDGVGVDPVAAKQVPAGQTVANLLAYVRPALEDTGDLGFVRESLRRLTSAGTGATRQRRARAAGMPALVAMLTGGHDG</sequence>
<dbReference type="Proteomes" id="UP000440096">
    <property type="component" value="Unassembled WGS sequence"/>
</dbReference>
<name>A0A6N7Z3I9_9PSEU</name>
<dbReference type="OrthoDB" id="9803842at2"/>
<keyword evidence="7" id="KW-1185">Reference proteome</keyword>
<dbReference type="PANTHER" id="PTHR36510">
    <property type="entry name" value="GLUTAMATE--CYSTEINE LIGASE 2-RELATED"/>
    <property type="match status" value="1"/>
</dbReference>
<dbReference type="InterPro" id="IPR011793">
    <property type="entry name" value="YbdK"/>
</dbReference>
<evidence type="ECO:0000256" key="5">
    <source>
        <dbReference type="HAMAP-Rule" id="MF_01609"/>
    </source>
</evidence>
<dbReference type="NCBIfam" id="NF010041">
    <property type="entry name" value="PRK13517.1-1"/>
    <property type="match status" value="1"/>
</dbReference>
<dbReference type="RefSeq" id="WP_154755759.1">
    <property type="nucleotide sequence ID" value="NZ_WMBA01000006.1"/>
</dbReference>
<keyword evidence="2 5" id="KW-0547">Nucleotide-binding</keyword>